<sequence length="55" mass="6080">MSSYKNPALEMLLVEDIIGGGKLEFGIRTEERLGLLNAYNCLICHLAIFLTVKPA</sequence>
<dbReference type="EMBL" id="JBGMDY010000001">
    <property type="protein sequence ID" value="KAL2347878.1"/>
    <property type="molecule type" value="Genomic_DNA"/>
</dbReference>
<accession>A0ABD1NIB6</accession>
<dbReference type="Proteomes" id="UP001603857">
    <property type="component" value="Unassembled WGS sequence"/>
</dbReference>
<organism evidence="1 2">
    <name type="scientific">Flemingia macrophylla</name>
    <dbReference type="NCBI Taxonomy" id="520843"/>
    <lineage>
        <taxon>Eukaryota</taxon>
        <taxon>Viridiplantae</taxon>
        <taxon>Streptophyta</taxon>
        <taxon>Embryophyta</taxon>
        <taxon>Tracheophyta</taxon>
        <taxon>Spermatophyta</taxon>
        <taxon>Magnoliopsida</taxon>
        <taxon>eudicotyledons</taxon>
        <taxon>Gunneridae</taxon>
        <taxon>Pentapetalae</taxon>
        <taxon>rosids</taxon>
        <taxon>fabids</taxon>
        <taxon>Fabales</taxon>
        <taxon>Fabaceae</taxon>
        <taxon>Papilionoideae</taxon>
        <taxon>50 kb inversion clade</taxon>
        <taxon>NPAAA clade</taxon>
        <taxon>indigoferoid/millettioid clade</taxon>
        <taxon>Phaseoleae</taxon>
        <taxon>Flemingia</taxon>
    </lineage>
</organism>
<evidence type="ECO:0000313" key="1">
    <source>
        <dbReference type="EMBL" id="KAL2347878.1"/>
    </source>
</evidence>
<keyword evidence="2" id="KW-1185">Reference proteome</keyword>
<evidence type="ECO:0000313" key="2">
    <source>
        <dbReference type="Proteomes" id="UP001603857"/>
    </source>
</evidence>
<comment type="caution">
    <text evidence="1">The sequence shown here is derived from an EMBL/GenBank/DDBJ whole genome shotgun (WGS) entry which is preliminary data.</text>
</comment>
<protein>
    <submittedName>
        <fullName evidence="1">Uncharacterized protein</fullName>
    </submittedName>
</protein>
<dbReference type="AlphaFoldDB" id="A0ABD1NIB6"/>
<reference evidence="1 2" key="1">
    <citation type="submission" date="2024-08" db="EMBL/GenBank/DDBJ databases">
        <title>Insights into the chromosomal genome structure of Flemingia macrophylla.</title>
        <authorList>
            <person name="Ding Y."/>
            <person name="Zhao Y."/>
            <person name="Bi W."/>
            <person name="Wu M."/>
            <person name="Zhao G."/>
            <person name="Gong Y."/>
            <person name="Li W."/>
            <person name="Zhang P."/>
        </authorList>
    </citation>
    <scope>NUCLEOTIDE SEQUENCE [LARGE SCALE GENOMIC DNA]</scope>
    <source>
        <strain evidence="1">DYQJB</strain>
        <tissue evidence="1">Leaf</tissue>
    </source>
</reference>
<proteinExistence type="predicted"/>
<gene>
    <name evidence="1" type="ORF">Fmac_001878</name>
</gene>
<name>A0ABD1NIB6_9FABA</name>